<evidence type="ECO:0000256" key="9">
    <source>
        <dbReference type="ARBA" id="ARBA00023136"/>
    </source>
</evidence>
<feature type="disulfide bond" evidence="16">
    <location>
        <begin position="743"/>
        <end position="799"/>
    </location>
</feature>
<dbReference type="CDD" id="cd19990">
    <property type="entry name" value="PBP1_GABAb_receptor_plant"/>
    <property type="match status" value="1"/>
</dbReference>
<dbReference type="Gene3D" id="1.10.287.70">
    <property type="match status" value="1"/>
</dbReference>
<protein>
    <recommendedName>
        <fullName evidence="15">Glutamate receptor</fullName>
    </recommendedName>
</protein>
<evidence type="ECO:0000256" key="19">
    <source>
        <dbReference type="SAM" id="SignalP"/>
    </source>
</evidence>
<evidence type="ECO:0000256" key="4">
    <source>
        <dbReference type="ARBA" id="ARBA00022448"/>
    </source>
</evidence>
<dbReference type="Pfam" id="PF00060">
    <property type="entry name" value="Lig_chan"/>
    <property type="match status" value="1"/>
</dbReference>
<keyword evidence="16" id="KW-1015">Disulfide bond</keyword>
<dbReference type="InterPro" id="IPR028082">
    <property type="entry name" value="Peripla_BP_I"/>
</dbReference>
<comment type="function">
    <text evidence="14">Glutamate-gated receptor that probably acts as a non-selective cation channel. May be involved in light-signal transduction and calcium homeostasis via the regulation of calcium influx into cells.</text>
</comment>
<gene>
    <name evidence="21" type="ORF">PVAP13_1KG183300</name>
</gene>
<keyword evidence="9 15" id="KW-0472">Membrane</keyword>
<sequence length="909" mass="100740">MFLFLAFISAVAQNVTENKVEEFHVGVVLDLGTTVGKVAHTSILIAIEDFYAVHPNYTTRIVLHIRDSMSDDVQAASEVLDLLENYKVQAIIGPQKSSQAVFVLALGNKHQVPIISFTATSTSLSSRRLPYFVQATARDSAQVCSIASIIKTYGWREVVPIYVDNDYGRGIIPDLVNVLEGIDAHIPYQSAIDESATGEQITQKLYKLMTMQTRVFVVHMSYSLGSLFFTKAKGIGMMSKGFVWIITDGRANLIDSLNPSVVEAMNGALGVESYVPKSIELDNFTMRWYMRSRNDHPNDPTLKLSIFGLWSYDAIWAVAQAAEKAKITEEKFQRSSALKNYTSSKTLENSRNGPTVLKAILQTKFQGLSGYFDLSDGQLQVSMFQIINVVGKAHRVIGFWNAQNGISQQSDQRTSNTTYSATHNLNIVIWPGESTEVPRGWKIPTNGKKLRVGVVAGAGYPEYIDANEDPLTGEIKASGLAIEIFEEAVKRLHYALTYEYIVFNTTENVSSSYDDFVNQVYLKEYDIAVGDITIRYNRSLYVDFTLPYTESGIAMVVPVKESVHMNAWIFLKTLTPGMWFGTIILFIYTGIVIWLLELLGNNKNVHGPIPRQLATMIYFSLFEEKEKVKRLTSRIVLVIWLFFLVVLKSSYTASLTSMLTVQQLQPTVTNVDELLKTGLAVGYGRGSYIKSLLEELGFDTSKIKPYDTPEDYHNALSMGSKNGGVAALVDEIPYIKLFLAEHCKGYTMVGPIYKTAGFGYALQKGSPLVGDISQAILNITGGDTMIQIEKKWIGDQNNCQNVGTISGTDSLTFDSFAGPIIATGVASTTSLVIALITYFCKNKQAEPENGDSEQILPPETGGDEERQCQQAARARGMHGQINKAMRDGSLVMCRGERIHNSWVSSSARF</sequence>
<comment type="similarity">
    <text evidence="2 15">Belongs to the glutamate-gated ion channel (TC 1.A.10.1) family.</text>
</comment>
<evidence type="ECO:0000256" key="15">
    <source>
        <dbReference type="PIRNR" id="PIRNR037090"/>
    </source>
</evidence>
<dbReference type="CDD" id="cd13686">
    <property type="entry name" value="GluR_Plant"/>
    <property type="match status" value="1"/>
</dbReference>
<evidence type="ECO:0000256" key="8">
    <source>
        <dbReference type="ARBA" id="ARBA00023065"/>
    </source>
</evidence>
<keyword evidence="5 18" id="KW-0812">Transmembrane</keyword>
<dbReference type="FunFam" id="3.40.190.10:FF:000195">
    <property type="entry name" value="Glutamate receptor 2.7"/>
    <property type="match status" value="1"/>
</dbReference>
<dbReference type="SMR" id="A0A8T0XEK0"/>
<dbReference type="SUPFAM" id="SSF53822">
    <property type="entry name" value="Periplasmic binding protein-like I"/>
    <property type="match status" value="1"/>
</dbReference>
<feature type="chain" id="PRO_5035923372" description="Glutamate receptor" evidence="19">
    <location>
        <begin position="18"/>
        <end position="909"/>
    </location>
</feature>
<feature type="region of interest" description="Disordered" evidence="17">
    <location>
        <begin position="846"/>
        <end position="865"/>
    </location>
</feature>
<dbReference type="FunFam" id="3.40.50.2300:FF:000195">
    <property type="entry name" value="Glutamate receptor"/>
    <property type="match status" value="1"/>
</dbReference>
<dbReference type="Pfam" id="PF01094">
    <property type="entry name" value="ANF_receptor"/>
    <property type="match status" value="1"/>
</dbReference>
<evidence type="ECO:0000313" key="21">
    <source>
        <dbReference type="EMBL" id="KAG2657627.1"/>
    </source>
</evidence>
<feature type="transmembrane region" description="Helical" evidence="18">
    <location>
        <begin position="577"/>
        <end position="596"/>
    </location>
</feature>
<evidence type="ECO:0000256" key="6">
    <source>
        <dbReference type="ARBA" id="ARBA00022729"/>
    </source>
</evidence>
<evidence type="ECO:0000313" key="22">
    <source>
        <dbReference type="Proteomes" id="UP000823388"/>
    </source>
</evidence>
<dbReference type="AlphaFoldDB" id="A0A8T0XEK0"/>
<keyword evidence="4 15" id="KW-0813">Transport</keyword>
<keyword evidence="11" id="KW-0325">Glycoprotein</keyword>
<dbReference type="InterPro" id="IPR015683">
    <property type="entry name" value="Ionotropic_Glu_rcpt"/>
</dbReference>
<evidence type="ECO:0000259" key="20">
    <source>
        <dbReference type="SMART" id="SM00079"/>
    </source>
</evidence>
<comment type="caution">
    <text evidence="21">The sequence shown here is derived from an EMBL/GenBank/DDBJ whole genome shotgun (WGS) entry which is preliminary data.</text>
</comment>
<evidence type="ECO:0000256" key="18">
    <source>
        <dbReference type="SAM" id="Phobius"/>
    </source>
</evidence>
<evidence type="ECO:0000256" key="12">
    <source>
        <dbReference type="ARBA" id="ARBA00023286"/>
    </source>
</evidence>
<evidence type="ECO:0000256" key="10">
    <source>
        <dbReference type="ARBA" id="ARBA00023170"/>
    </source>
</evidence>
<dbReference type="InterPro" id="IPR001828">
    <property type="entry name" value="ANF_lig-bd_rcpt"/>
</dbReference>
<dbReference type="GO" id="GO:0016020">
    <property type="term" value="C:membrane"/>
    <property type="evidence" value="ECO:0007669"/>
    <property type="project" value="UniProtKB-SubCell"/>
</dbReference>
<dbReference type="InterPro" id="IPR044440">
    <property type="entry name" value="GABAb_receptor_plant_PBP1"/>
</dbReference>
<name>A0A8T0XEK0_PANVG</name>
<evidence type="ECO:0000256" key="13">
    <source>
        <dbReference type="ARBA" id="ARBA00023303"/>
    </source>
</evidence>
<dbReference type="FunFam" id="3.40.190.10:FF:000103">
    <property type="entry name" value="Glutamate receptor"/>
    <property type="match status" value="1"/>
</dbReference>
<feature type="transmembrane region" description="Helical" evidence="18">
    <location>
        <begin position="631"/>
        <end position="651"/>
    </location>
</feature>
<feature type="signal peptide" evidence="19">
    <location>
        <begin position="1"/>
        <end position="17"/>
    </location>
</feature>
<keyword evidence="12 15" id="KW-1071">Ligand-gated ion channel</keyword>
<dbReference type="InterPro" id="IPR017103">
    <property type="entry name" value="Iontropic_Glu_rcpt_pln"/>
</dbReference>
<keyword evidence="22" id="KW-1185">Reference proteome</keyword>
<keyword evidence="6 19" id="KW-0732">Signal</keyword>
<dbReference type="Pfam" id="PF10613">
    <property type="entry name" value="Lig_chan-Glu_bd"/>
    <property type="match status" value="1"/>
</dbReference>
<dbReference type="GO" id="GO:0015276">
    <property type="term" value="F:ligand-gated monoatomic ion channel activity"/>
    <property type="evidence" value="ECO:0007669"/>
    <property type="project" value="InterPro"/>
</dbReference>
<dbReference type="SMART" id="SM00079">
    <property type="entry name" value="PBPe"/>
    <property type="match status" value="1"/>
</dbReference>
<evidence type="ECO:0000256" key="2">
    <source>
        <dbReference type="ARBA" id="ARBA00008685"/>
    </source>
</evidence>
<keyword evidence="8 15" id="KW-0406">Ion transport</keyword>
<keyword evidence="13 15" id="KW-0407">Ion channel</keyword>
<proteinExistence type="inferred from homology"/>
<feature type="domain" description="Ionotropic glutamate receptor C-terminal" evidence="20">
    <location>
        <begin position="449"/>
        <end position="795"/>
    </location>
</feature>
<evidence type="ECO:0000256" key="11">
    <source>
        <dbReference type="ARBA" id="ARBA00023180"/>
    </source>
</evidence>
<dbReference type="FunFam" id="3.40.50.2300:FF:000169">
    <property type="entry name" value="Glutamate receptor"/>
    <property type="match status" value="1"/>
</dbReference>
<dbReference type="FunFam" id="1.10.287.70:FF:000037">
    <property type="entry name" value="Glutamate receptor"/>
    <property type="match status" value="1"/>
</dbReference>
<dbReference type="Gene3D" id="3.40.50.2300">
    <property type="match status" value="2"/>
</dbReference>
<dbReference type="OrthoDB" id="5984008at2759"/>
<dbReference type="EMBL" id="CM029037">
    <property type="protein sequence ID" value="KAG2657627.1"/>
    <property type="molecule type" value="Genomic_DNA"/>
</dbReference>
<comment type="subunit">
    <text evidence="3">May form heteromers.</text>
</comment>
<dbReference type="PIRSF" id="PIRSF037090">
    <property type="entry name" value="Iontro_Glu-like_rcpt_pln"/>
    <property type="match status" value="1"/>
</dbReference>
<dbReference type="PANTHER" id="PTHR34836:SF1">
    <property type="entry name" value="OS09G0428600 PROTEIN"/>
    <property type="match status" value="1"/>
</dbReference>
<evidence type="ECO:0000256" key="1">
    <source>
        <dbReference type="ARBA" id="ARBA00004141"/>
    </source>
</evidence>
<evidence type="ECO:0000256" key="5">
    <source>
        <dbReference type="ARBA" id="ARBA00022692"/>
    </source>
</evidence>
<dbReference type="Gene3D" id="3.40.190.10">
    <property type="entry name" value="Periplasmic binding protein-like II"/>
    <property type="match status" value="2"/>
</dbReference>
<keyword evidence="10 15" id="KW-0675">Receptor</keyword>
<evidence type="ECO:0000256" key="3">
    <source>
        <dbReference type="ARBA" id="ARBA00011095"/>
    </source>
</evidence>
<reference evidence="21" key="1">
    <citation type="submission" date="2020-05" db="EMBL/GenBank/DDBJ databases">
        <title>WGS assembly of Panicum virgatum.</title>
        <authorList>
            <person name="Lovell J.T."/>
            <person name="Jenkins J."/>
            <person name="Shu S."/>
            <person name="Juenger T.E."/>
            <person name="Schmutz J."/>
        </authorList>
    </citation>
    <scope>NUCLEOTIDE SEQUENCE</scope>
    <source>
        <strain evidence="21">AP13</strain>
    </source>
</reference>
<comment type="subcellular location">
    <subcellularLocation>
        <location evidence="1">Membrane</location>
        <topology evidence="1">Multi-pass membrane protein</topology>
    </subcellularLocation>
</comment>
<dbReference type="SUPFAM" id="SSF53850">
    <property type="entry name" value="Periplasmic binding protein-like II"/>
    <property type="match status" value="1"/>
</dbReference>
<dbReference type="InterPro" id="IPR019594">
    <property type="entry name" value="Glu/Gly-bd"/>
</dbReference>
<dbReference type="PANTHER" id="PTHR34836">
    <property type="entry name" value="OS06G0188250 PROTEIN"/>
    <property type="match status" value="1"/>
</dbReference>
<evidence type="ECO:0000256" key="17">
    <source>
        <dbReference type="SAM" id="MobiDB-lite"/>
    </source>
</evidence>
<keyword evidence="7 18" id="KW-1133">Transmembrane helix</keyword>
<comment type="function">
    <text evidence="15">Glutamate-gated receptor that probably acts as non-selective cation channel.</text>
</comment>
<accession>A0A8T0XEK0</accession>
<evidence type="ECO:0000256" key="7">
    <source>
        <dbReference type="ARBA" id="ARBA00022989"/>
    </source>
</evidence>
<organism evidence="21 22">
    <name type="scientific">Panicum virgatum</name>
    <name type="common">Blackwell switchgrass</name>
    <dbReference type="NCBI Taxonomy" id="38727"/>
    <lineage>
        <taxon>Eukaryota</taxon>
        <taxon>Viridiplantae</taxon>
        <taxon>Streptophyta</taxon>
        <taxon>Embryophyta</taxon>
        <taxon>Tracheophyta</taxon>
        <taxon>Spermatophyta</taxon>
        <taxon>Magnoliopsida</taxon>
        <taxon>Liliopsida</taxon>
        <taxon>Poales</taxon>
        <taxon>Poaceae</taxon>
        <taxon>PACMAD clade</taxon>
        <taxon>Panicoideae</taxon>
        <taxon>Panicodae</taxon>
        <taxon>Paniceae</taxon>
        <taxon>Panicinae</taxon>
        <taxon>Panicum</taxon>
        <taxon>Panicum sect. Hiantes</taxon>
    </lineage>
</organism>
<evidence type="ECO:0000256" key="16">
    <source>
        <dbReference type="PIRSR" id="PIRSR037090-50"/>
    </source>
</evidence>
<evidence type="ECO:0000256" key="14">
    <source>
        <dbReference type="ARBA" id="ARBA00049638"/>
    </source>
</evidence>
<dbReference type="Proteomes" id="UP000823388">
    <property type="component" value="Chromosome 1K"/>
</dbReference>
<dbReference type="InterPro" id="IPR001320">
    <property type="entry name" value="Iontro_rcpt_C"/>
</dbReference>